<dbReference type="Proteomes" id="UP000282378">
    <property type="component" value="Unassembled WGS sequence"/>
</dbReference>
<protein>
    <submittedName>
        <fullName evidence="2">Uncharacterized protein</fullName>
    </submittedName>
</protein>
<gene>
    <name evidence="2" type="ORF">APX70_00434</name>
</gene>
<comment type="caution">
    <text evidence="2">The sequence shown here is derived from an EMBL/GenBank/DDBJ whole genome shotgun (WGS) entry which is preliminary data.</text>
</comment>
<proteinExistence type="predicted"/>
<evidence type="ECO:0000313" key="2">
    <source>
        <dbReference type="EMBL" id="RML94866.1"/>
    </source>
</evidence>
<dbReference type="AlphaFoldDB" id="A0A3M3A370"/>
<sequence>MKIVWIESITITLGFSTLAVAIMVSMQVSVMTRSLSCGRPRRRARMATCCWDSSPVTYSAGMRWAMLHSVCNRIVDLPMPGSPPISTTEPSTRPPPSTLSSSAELVEKRGISSTLTCARVLICACEPVQPVRPLGGAAAPLSIMVSTSVFQAPQSAHWPAHLGNVAPHSVQPYKRLALAMTTPVVKNAHDNAGCSACYPRNGPQLSKPYKTYTDRFCRLNVDRAARARLGYTQLDQIYLLQGITHERAYRIQGIRGQR</sequence>
<organism evidence="2 3">
    <name type="scientific">Pseudomonas syringae pv. maculicola</name>
    <dbReference type="NCBI Taxonomy" id="59511"/>
    <lineage>
        <taxon>Bacteria</taxon>
        <taxon>Pseudomonadati</taxon>
        <taxon>Pseudomonadota</taxon>
        <taxon>Gammaproteobacteria</taxon>
        <taxon>Pseudomonadales</taxon>
        <taxon>Pseudomonadaceae</taxon>
        <taxon>Pseudomonas</taxon>
    </lineage>
</organism>
<evidence type="ECO:0000313" key="3">
    <source>
        <dbReference type="Proteomes" id="UP000282378"/>
    </source>
</evidence>
<dbReference type="EMBL" id="RBNL01000955">
    <property type="protein sequence ID" value="RML94866.1"/>
    <property type="molecule type" value="Genomic_DNA"/>
</dbReference>
<evidence type="ECO:0000256" key="1">
    <source>
        <dbReference type="SAM" id="MobiDB-lite"/>
    </source>
</evidence>
<reference evidence="2 3" key="1">
    <citation type="submission" date="2018-08" db="EMBL/GenBank/DDBJ databases">
        <title>Recombination of ecologically and evolutionarily significant loci maintains genetic cohesion in the Pseudomonas syringae species complex.</title>
        <authorList>
            <person name="Dillon M."/>
            <person name="Thakur S."/>
            <person name="Almeida R.N.D."/>
            <person name="Weir B.S."/>
            <person name="Guttman D.S."/>
        </authorList>
    </citation>
    <scope>NUCLEOTIDE SEQUENCE [LARGE SCALE GENOMIC DNA]</scope>
    <source>
        <strain evidence="2 3">88_10</strain>
    </source>
</reference>
<feature type="region of interest" description="Disordered" evidence="1">
    <location>
        <begin position="81"/>
        <end position="102"/>
    </location>
</feature>
<name>A0A3M3A370_PSEYM</name>
<accession>A0A3M3A370</accession>